<keyword evidence="2" id="KW-0812">Transmembrane</keyword>
<feature type="compositionally biased region" description="Pro residues" evidence="1">
    <location>
        <begin position="133"/>
        <end position="145"/>
    </location>
</feature>
<feature type="compositionally biased region" description="Polar residues" evidence="1">
    <location>
        <begin position="156"/>
        <end position="169"/>
    </location>
</feature>
<comment type="caution">
    <text evidence="3">The sequence shown here is derived from an EMBL/GenBank/DDBJ whole genome shotgun (WGS) entry which is preliminary data.</text>
</comment>
<feature type="compositionally biased region" description="Acidic residues" evidence="1">
    <location>
        <begin position="256"/>
        <end position="266"/>
    </location>
</feature>
<keyword evidence="2" id="KW-1133">Transmembrane helix</keyword>
<feature type="region of interest" description="Disordered" evidence="1">
    <location>
        <begin position="195"/>
        <end position="309"/>
    </location>
</feature>
<dbReference type="Proteomes" id="UP001211907">
    <property type="component" value="Unassembled WGS sequence"/>
</dbReference>
<evidence type="ECO:0000313" key="4">
    <source>
        <dbReference type="Proteomes" id="UP001211907"/>
    </source>
</evidence>
<name>A0AAD5X628_9FUNG</name>
<feature type="region of interest" description="Disordered" evidence="1">
    <location>
        <begin position="127"/>
        <end position="175"/>
    </location>
</feature>
<reference evidence="3" key="1">
    <citation type="submission" date="2020-05" db="EMBL/GenBank/DDBJ databases">
        <title>Phylogenomic resolution of chytrid fungi.</title>
        <authorList>
            <person name="Stajich J.E."/>
            <person name="Amses K."/>
            <person name="Simmons R."/>
            <person name="Seto K."/>
            <person name="Myers J."/>
            <person name="Bonds A."/>
            <person name="Quandt C.A."/>
            <person name="Barry K."/>
            <person name="Liu P."/>
            <person name="Grigoriev I."/>
            <person name="Longcore J.E."/>
            <person name="James T.Y."/>
        </authorList>
    </citation>
    <scope>NUCLEOTIDE SEQUENCE</scope>
    <source>
        <strain evidence="3">JEL0513</strain>
    </source>
</reference>
<evidence type="ECO:0000313" key="3">
    <source>
        <dbReference type="EMBL" id="KAJ3084621.1"/>
    </source>
</evidence>
<gene>
    <name evidence="3" type="ORF">HK100_009270</name>
</gene>
<proteinExistence type="predicted"/>
<protein>
    <submittedName>
        <fullName evidence="3">Uncharacterized protein</fullName>
    </submittedName>
</protein>
<feature type="transmembrane region" description="Helical" evidence="2">
    <location>
        <begin position="7"/>
        <end position="30"/>
    </location>
</feature>
<keyword evidence="2" id="KW-0472">Membrane</keyword>
<evidence type="ECO:0000256" key="1">
    <source>
        <dbReference type="SAM" id="MobiDB-lite"/>
    </source>
</evidence>
<evidence type="ECO:0000256" key="2">
    <source>
        <dbReference type="SAM" id="Phobius"/>
    </source>
</evidence>
<dbReference type="EMBL" id="JADGJH010004725">
    <property type="protein sequence ID" value="KAJ3084621.1"/>
    <property type="molecule type" value="Genomic_DNA"/>
</dbReference>
<sequence>MDQERTLAVIPAHILLAAYFCVVVCITGFAQITAVICGKLAVVYTKRERNLNQAVTATTTAATESILRAPEDKLNDENNEVSKNTALIAVRAELAALTSRIVILETKQKNSALETFPVFAPQETLLSSSSSFVPPPPPPPPPPPALSSKPPLAPAINTNKPPAQQPNGKTGNGMGDVLEELRRKVLKMQEVSELKKLSDFSSTQKTESSRKQVIRSVLQPAGVNAHQSRTPKTAKHVKKQYVKQNHPRNQLLQEDSSPDDENTENDDLFRVTAPWDQEQKKKNSDGQQQQSGGVGSGGGKPPTPTSAAAQFAFMKSSKIPRTPPGMTTGIAAVAAAAAGKSGSAMSADL</sequence>
<keyword evidence="4" id="KW-1185">Reference proteome</keyword>
<organism evidence="3 4">
    <name type="scientific">Physocladia obscura</name>
    <dbReference type="NCBI Taxonomy" id="109957"/>
    <lineage>
        <taxon>Eukaryota</taxon>
        <taxon>Fungi</taxon>
        <taxon>Fungi incertae sedis</taxon>
        <taxon>Chytridiomycota</taxon>
        <taxon>Chytridiomycota incertae sedis</taxon>
        <taxon>Chytridiomycetes</taxon>
        <taxon>Chytridiales</taxon>
        <taxon>Chytriomycetaceae</taxon>
        <taxon>Physocladia</taxon>
    </lineage>
</organism>
<feature type="compositionally biased region" description="Basic residues" evidence="1">
    <location>
        <begin position="232"/>
        <end position="241"/>
    </location>
</feature>
<accession>A0AAD5X628</accession>
<dbReference type="AlphaFoldDB" id="A0AAD5X628"/>